<accession>E1Z520</accession>
<dbReference type="PROSITE" id="PS00765">
    <property type="entry name" value="P_GLUCOSE_ISOMERASE_1"/>
    <property type="match status" value="1"/>
</dbReference>
<dbReference type="CDD" id="cd05015">
    <property type="entry name" value="SIS_PGI_1"/>
    <property type="match status" value="1"/>
</dbReference>
<evidence type="ECO:0000313" key="10">
    <source>
        <dbReference type="EMBL" id="EFN59156.1"/>
    </source>
</evidence>
<dbReference type="EMBL" id="GL433836">
    <property type="protein sequence ID" value="EFN59156.1"/>
    <property type="molecule type" value="Genomic_DNA"/>
</dbReference>
<evidence type="ECO:0000256" key="4">
    <source>
        <dbReference type="ARBA" id="ARBA00022432"/>
    </source>
</evidence>
<comment type="catalytic activity">
    <reaction evidence="8 9">
        <text>alpha-D-glucose 6-phosphate = beta-D-fructose 6-phosphate</text>
        <dbReference type="Rhea" id="RHEA:11816"/>
        <dbReference type="ChEBI" id="CHEBI:57634"/>
        <dbReference type="ChEBI" id="CHEBI:58225"/>
        <dbReference type="EC" id="5.3.1.9"/>
    </reaction>
</comment>
<evidence type="ECO:0000256" key="1">
    <source>
        <dbReference type="ARBA" id="ARBA00004926"/>
    </source>
</evidence>
<dbReference type="GO" id="GO:0097367">
    <property type="term" value="F:carbohydrate derivative binding"/>
    <property type="evidence" value="ECO:0007669"/>
    <property type="project" value="InterPro"/>
</dbReference>
<keyword evidence="7 9" id="KW-0413">Isomerase</keyword>
<dbReference type="GeneID" id="17358485"/>
<dbReference type="Proteomes" id="UP000008141">
    <property type="component" value="Unassembled WGS sequence"/>
</dbReference>
<comment type="similarity">
    <text evidence="2 9">Belongs to the GPI family.</text>
</comment>
<evidence type="ECO:0000256" key="6">
    <source>
        <dbReference type="ARBA" id="ARBA00023152"/>
    </source>
</evidence>
<dbReference type="EC" id="5.3.1.9" evidence="3 9"/>
<dbReference type="InParanoid" id="E1Z520"/>
<dbReference type="GO" id="GO:0006096">
    <property type="term" value="P:glycolytic process"/>
    <property type="evidence" value="ECO:0007669"/>
    <property type="project" value="UniProtKB-UniPathway"/>
</dbReference>
<dbReference type="GO" id="GO:0051156">
    <property type="term" value="P:glucose 6-phosphate metabolic process"/>
    <property type="evidence" value="ECO:0007669"/>
    <property type="project" value="TreeGrafter"/>
</dbReference>
<dbReference type="Gene3D" id="1.10.1390.10">
    <property type="match status" value="1"/>
</dbReference>
<dbReference type="PANTHER" id="PTHR11469">
    <property type="entry name" value="GLUCOSE-6-PHOSPHATE ISOMERASE"/>
    <property type="match status" value="1"/>
</dbReference>
<evidence type="ECO:0000313" key="11">
    <source>
        <dbReference type="Proteomes" id="UP000008141"/>
    </source>
</evidence>
<dbReference type="InterPro" id="IPR035476">
    <property type="entry name" value="SIS_PGI_1"/>
</dbReference>
<organism evidence="11">
    <name type="scientific">Chlorella variabilis</name>
    <name type="common">Green alga</name>
    <dbReference type="NCBI Taxonomy" id="554065"/>
    <lineage>
        <taxon>Eukaryota</taxon>
        <taxon>Viridiplantae</taxon>
        <taxon>Chlorophyta</taxon>
        <taxon>core chlorophytes</taxon>
        <taxon>Trebouxiophyceae</taxon>
        <taxon>Chlorellales</taxon>
        <taxon>Chlorellaceae</taxon>
        <taxon>Chlorella clade</taxon>
        <taxon>Chlorella</taxon>
    </lineage>
</organism>
<dbReference type="CDD" id="cd05016">
    <property type="entry name" value="SIS_PGI_2"/>
    <property type="match status" value="1"/>
</dbReference>
<dbReference type="InterPro" id="IPR001672">
    <property type="entry name" value="G6P_Isomerase"/>
</dbReference>
<dbReference type="KEGG" id="cvr:CHLNCDRAFT_138008"/>
<dbReference type="RefSeq" id="XP_005851258.1">
    <property type="nucleotide sequence ID" value="XM_005851196.1"/>
</dbReference>
<dbReference type="GO" id="GO:0004347">
    <property type="term" value="F:glucose-6-phosphate isomerase activity"/>
    <property type="evidence" value="ECO:0007669"/>
    <property type="project" value="UniProtKB-EC"/>
</dbReference>
<dbReference type="GO" id="GO:0048029">
    <property type="term" value="F:monosaccharide binding"/>
    <property type="evidence" value="ECO:0007669"/>
    <property type="project" value="TreeGrafter"/>
</dbReference>
<dbReference type="FunFam" id="3.40.50.10490:FF:000018">
    <property type="entry name" value="Glucose-6-phosphate isomerase"/>
    <property type="match status" value="1"/>
</dbReference>
<evidence type="ECO:0000256" key="3">
    <source>
        <dbReference type="ARBA" id="ARBA00011952"/>
    </source>
</evidence>
<keyword evidence="5" id="KW-0963">Cytoplasm</keyword>
<name>E1Z520_CHLVA</name>
<dbReference type="Gene3D" id="3.40.50.10490">
    <property type="entry name" value="Glucose-6-phosphate isomerase like protein, domain 1"/>
    <property type="match status" value="4"/>
</dbReference>
<dbReference type="FunFam" id="3.40.50.10490:FF:000048">
    <property type="entry name" value="Glucose-6-phosphate isomerase"/>
    <property type="match status" value="1"/>
</dbReference>
<dbReference type="SUPFAM" id="SSF53697">
    <property type="entry name" value="SIS domain"/>
    <property type="match status" value="1"/>
</dbReference>
<dbReference type="UniPathway" id="UPA00109">
    <property type="reaction ID" value="UER00181"/>
</dbReference>
<reference evidence="10 11" key="1">
    <citation type="journal article" date="2010" name="Plant Cell">
        <title>The Chlorella variabilis NC64A genome reveals adaptation to photosymbiosis, coevolution with viruses, and cryptic sex.</title>
        <authorList>
            <person name="Blanc G."/>
            <person name="Duncan G."/>
            <person name="Agarkova I."/>
            <person name="Borodovsky M."/>
            <person name="Gurnon J."/>
            <person name="Kuo A."/>
            <person name="Lindquist E."/>
            <person name="Lucas S."/>
            <person name="Pangilinan J."/>
            <person name="Polle J."/>
            <person name="Salamov A."/>
            <person name="Terry A."/>
            <person name="Yamada T."/>
            <person name="Dunigan D.D."/>
            <person name="Grigoriev I.V."/>
            <person name="Claverie J.M."/>
            <person name="Van Etten J.L."/>
        </authorList>
    </citation>
    <scope>NUCLEOTIDE SEQUENCE [LARGE SCALE GENOMIC DNA]</scope>
    <source>
        <strain evidence="10 11">NC64A</strain>
    </source>
</reference>
<keyword evidence="11" id="KW-1185">Reference proteome</keyword>
<evidence type="ECO:0000256" key="9">
    <source>
        <dbReference type="RuleBase" id="RU000612"/>
    </source>
</evidence>
<dbReference type="STRING" id="554065.E1Z520"/>
<keyword evidence="6 9" id="KW-0324">Glycolysis</keyword>
<evidence type="ECO:0000256" key="5">
    <source>
        <dbReference type="ARBA" id="ARBA00022490"/>
    </source>
</evidence>
<keyword evidence="4 9" id="KW-0312">Gluconeogenesis</keyword>
<dbReference type="OMA" id="MHDVERC"/>
<dbReference type="PROSITE" id="PS51463">
    <property type="entry name" value="P_GLUCOSE_ISOMERASE_3"/>
    <property type="match status" value="1"/>
</dbReference>
<dbReference type="InterPro" id="IPR023096">
    <property type="entry name" value="G6P_Isomerase_C"/>
</dbReference>
<comment type="pathway">
    <text evidence="1 9">Carbohydrate degradation; glycolysis; D-glyceraldehyde 3-phosphate and glycerone phosphate from D-glucose: step 2/4.</text>
</comment>
<dbReference type="GO" id="GO:0006094">
    <property type="term" value="P:gluconeogenesis"/>
    <property type="evidence" value="ECO:0007669"/>
    <property type="project" value="UniProtKB-KW"/>
</dbReference>
<dbReference type="InterPro" id="IPR046348">
    <property type="entry name" value="SIS_dom_sf"/>
</dbReference>
<dbReference type="InterPro" id="IPR018189">
    <property type="entry name" value="Phosphoglucose_isomerase_CS"/>
</dbReference>
<protein>
    <recommendedName>
        <fullName evidence="3 9">Glucose-6-phosphate isomerase</fullName>
        <ecNumber evidence="3 9">5.3.1.9</ecNumber>
    </recommendedName>
</protein>
<dbReference type="PANTHER" id="PTHR11469:SF1">
    <property type="entry name" value="GLUCOSE-6-PHOSPHATE ISOMERASE"/>
    <property type="match status" value="1"/>
</dbReference>
<dbReference type="InterPro" id="IPR035482">
    <property type="entry name" value="SIS_PGI_2"/>
</dbReference>
<evidence type="ECO:0000256" key="7">
    <source>
        <dbReference type="ARBA" id="ARBA00023235"/>
    </source>
</evidence>
<proteinExistence type="inferred from homology"/>
<dbReference type="PRINTS" id="PR00662">
    <property type="entry name" value="G6PISOMERASE"/>
</dbReference>
<sequence>MAASSLISDSKEWRALQDHVGAIKQTQLRELLEDDARTEAMVREAGGVYLDFSRQNATPDTLKLLLELAGAAGVGPKIQAMFGGAHINSTEGRAVLHTALRAPRGAVVEDGGANVVPEVWAVLDQIKAFTERVRGGEWVGVTGKRLTSVVSVGIGGSALGPLFVHTALSTEPEAMAQAAGRQLSFLANVDPVDAVRALRGLDPEATLVVIVSKTFTTAETMLNARTVRAWLTERLGQAAVAKHMVAVSTNLKAVEAFGIDPANAFGFWDWVGGRFSVSSAVGMVPLSLHYSFPVMERFLQGMHAMDDHFRTAPLQDNLPALLGLLNIDFGEPGTNGQHSFYQLIHQGRTIPAEFIAVVRSQQDVYLGGEKVSSHEELMCNFFAQPDALACGKDSGTLRAEGVPEHLVPHKTFTGNRPSLSILLPELNAYTLGQLLSMYEHRVATSGFVWGINSFDQWGVELGKVLANKVRSKVQEARSAGRQVSKADGFNASTVRLLNRFLEAKTQPPAQGKHTFPPGLEL</sequence>
<evidence type="ECO:0000256" key="8">
    <source>
        <dbReference type="ARBA" id="ARBA00029321"/>
    </source>
</evidence>
<dbReference type="eggNOG" id="KOG2446">
    <property type="taxonomic scope" value="Eukaryota"/>
</dbReference>
<dbReference type="Pfam" id="PF00342">
    <property type="entry name" value="PGI"/>
    <property type="match status" value="1"/>
</dbReference>
<dbReference type="PROSITE" id="PS00174">
    <property type="entry name" value="P_GLUCOSE_ISOMERASE_2"/>
    <property type="match status" value="1"/>
</dbReference>
<dbReference type="HAMAP" id="MF_00473">
    <property type="entry name" value="G6P_isomerase"/>
    <property type="match status" value="1"/>
</dbReference>
<dbReference type="OrthoDB" id="5831190at2759"/>
<dbReference type="GO" id="GO:0005829">
    <property type="term" value="C:cytosol"/>
    <property type="evidence" value="ECO:0007669"/>
    <property type="project" value="TreeGrafter"/>
</dbReference>
<evidence type="ECO:0000256" key="2">
    <source>
        <dbReference type="ARBA" id="ARBA00006604"/>
    </source>
</evidence>
<dbReference type="AlphaFoldDB" id="E1Z520"/>
<gene>
    <name evidence="10" type="ORF">CHLNCDRAFT_138008</name>
</gene>